<evidence type="ECO:0000313" key="1">
    <source>
        <dbReference type="EMBL" id="GGC63562.1"/>
    </source>
</evidence>
<organism evidence="1 2">
    <name type="scientific">Paraburkholderia caffeinilytica</name>
    <dbReference type="NCBI Taxonomy" id="1761016"/>
    <lineage>
        <taxon>Bacteria</taxon>
        <taxon>Pseudomonadati</taxon>
        <taxon>Pseudomonadota</taxon>
        <taxon>Betaproteobacteria</taxon>
        <taxon>Burkholderiales</taxon>
        <taxon>Burkholderiaceae</taxon>
        <taxon>Paraburkholderia</taxon>
    </lineage>
</organism>
<gene>
    <name evidence="1" type="ORF">GCM10011400_59240</name>
</gene>
<evidence type="ECO:0000313" key="2">
    <source>
        <dbReference type="Proteomes" id="UP000602004"/>
    </source>
</evidence>
<sequence>MLEVDIVRVKAVNGEYHAVEEDKTSTILHTCDRQADAIAWAKSKGRKINIHRERNMKASDRHGQFRHQ</sequence>
<keyword evidence="2" id="KW-1185">Reference proteome</keyword>
<accession>A0ABQ1NE57</accession>
<protein>
    <submittedName>
        <fullName evidence="1">Uncharacterized protein</fullName>
    </submittedName>
</protein>
<comment type="caution">
    <text evidence="1">The sequence shown here is derived from an EMBL/GenBank/DDBJ whole genome shotgun (WGS) entry which is preliminary data.</text>
</comment>
<dbReference type="Proteomes" id="UP000602004">
    <property type="component" value="Unassembled WGS sequence"/>
</dbReference>
<name>A0ABQ1NE57_9BURK</name>
<dbReference type="RefSeq" id="WP_162831521.1">
    <property type="nucleotide sequence ID" value="NZ_BMHL01000014.1"/>
</dbReference>
<proteinExistence type="predicted"/>
<reference evidence="2" key="1">
    <citation type="journal article" date="2019" name="Int. J. Syst. Evol. Microbiol.">
        <title>The Global Catalogue of Microorganisms (GCM) 10K type strain sequencing project: providing services to taxonomists for standard genome sequencing and annotation.</title>
        <authorList>
            <consortium name="The Broad Institute Genomics Platform"/>
            <consortium name="The Broad Institute Genome Sequencing Center for Infectious Disease"/>
            <person name="Wu L."/>
            <person name="Ma J."/>
        </authorList>
    </citation>
    <scope>NUCLEOTIDE SEQUENCE [LARGE SCALE GENOMIC DNA]</scope>
    <source>
        <strain evidence="2">CGMCC 1.15103</strain>
    </source>
</reference>
<dbReference type="EMBL" id="BMHL01000014">
    <property type="protein sequence ID" value="GGC63562.1"/>
    <property type="molecule type" value="Genomic_DNA"/>
</dbReference>